<organism evidence="2 3">
    <name type="scientific">Aquatica leii</name>
    <dbReference type="NCBI Taxonomy" id="1421715"/>
    <lineage>
        <taxon>Eukaryota</taxon>
        <taxon>Metazoa</taxon>
        <taxon>Ecdysozoa</taxon>
        <taxon>Arthropoda</taxon>
        <taxon>Hexapoda</taxon>
        <taxon>Insecta</taxon>
        <taxon>Pterygota</taxon>
        <taxon>Neoptera</taxon>
        <taxon>Endopterygota</taxon>
        <taxon>Coleoptera</taxon>
        <taxon>Polyphaga</taxon>
        <taxon>Elateriformia</taxon>
        <taxon>Elateroidea</taxon>
        <taxon>Lampyridae</taxon>
        <taxon>Luciolinae</taxon>
        <taxon>Aquatica</taxon>
    </lineage>
</organism>
<dbReference type="AlphaFoldDB" id="A0AAN7SPX0"/>
<name>A0AAN7SPX0_9COLE</name>
<feature type="compositionally biased region" description="Polar residues" evidence="1">
    <location>
        <begin position="190"/>
        <end position="200"/>
    </location>
</feature>
<feature type="region of interest" description="Disordered" evidence="1">
    <location>
        <begin position="190"/>
        <end position="209"/>
    </location>
</feature>
<protein>
    <submittedName>
        <fullName evidence="2">Uncharacterized protein</fullName>
    </submittedName>
</protein>
<evidence type="ECO:0000313" key="3">
    <source>
        <dbReference type="Proteomes" id="UP001353858"/>
    </source>
</evidence>
<accession>A0AAN7SPX0</accession>
<evidence type="ECO:0000313" key="2">
    <source>
        <dbReference type="EMBL" id="KAK4882298.1"/>
    </source>
</evidence>
<reference evidence="3" key="1">
    <citation type="submission" date="2023-01" db="EMBL/GenBank/DDBJ databases">
        <title>Key to firefly adult light organ development and bioluminescence: homeobox transcription factors regulate luciferase expression and transportation to peroxisome.</title>
        <authorList>
            <person name="Fu X."/>
        </authorList>
    </citation>
    <scope>NUCLEOTIDE SEQUENCE [LARGE SCALE GENOMIC DNA]</scope>
</reference>
<proteinExistence type="predicted"/>
<dbReference type="EMBL" id="JARPUR010000002">
    <property type="protein sequence ID" value="KAK4882298.1"/>
    <property type="molecule type" value="Genomic_DNA"/>
</dbReference>
<sequence length="533" mass="61324">MTSTFSTIVNFDMLDIIQRRHRIQALTNIVSETGNHFIFPRESKNKKLGVSTASEICLPSTDEIKVILECAKSDALKHAEDLCIEFDTEMEIAALSIVSLPPHFEFTEELYTPESTQKYVTNEVIDPNVEDVRDIEEDAHIFKDIGDLNIRDFSGKRKFECEATDKSLLKILVNQREMIIWKIMSHNNSASSADEASTNSSKKRRGNSCDWKVNKRKLARQEGREYVTMKGVTIPGKKVGPPCTCKRKCMDSLCEQDKVQILSKLYTDTSKNLQDTFLQGLMEIKPIERRRKRLTESAKQRRSKDDTVEYSRKEIFMMLKDHITQDLKVIRLKALICEKTGLEIEITPEVNGNISKLFHQFRERFKESHRKEDRFLRNNESWLSTKISFHVPAKNFKTPTTKREENIDYGPNAAKEDLSEDKIKIKKQEILSRLRTDDVEALAIETIGQHDNAKWHEENLETVTENVPMDAAIVIEGAEVLQTQNQKWDSWSPSLLRQPKHPVLQAGSSTMTEKPDDNCIPTVITPSNYFNIL</sequence>
<keyword evidence="3" id="KW-1185">Reference proteome</keyword>
<gene>
    <name evidence="2" type="ORF">RN001_005617</name>
</gene>
<dbReference type="Proteomes" id="UP001353858">
    <property type="component" value="Unassembled WGS sequence"/>
</dbReference>
<comment type="caution">
    <text evidence="2">The sequence shown here is derived from an EMBL/GenBank/DDBJ whole genome shotgun (WGS) entry which is preliminary data.</text>
</comment>
<evidence type="ECO:0000256" key="1">
    <source>
        <dbReference type="SAM" id="MobiDB-lite"/>
    </source>
</evidence>